<feature type="compositionally biased region" description="Polar residues" evidence="1">
    <location>
        <begin position="1193"/>
        <end position="1210"/>
    </location>
</feature>
<accession>A0A7R9AAL6</accession>
<protein>
    <recommendedName>
        <fullName evidence="2">Treslin STD domain-containing protein</fullName>
    </recommendedName>
</protein>
<name>A0A7R9AAL6_9CRUS</name>
<feature type="compositionally biased region" description="Polar residues" evidence="1">
    <location>
        <begin position="1021"/>
        <end position="1040"/>
    </location>
</feature>
<feature type="region of interest" description="Disordered" evidence="1">
    <location>
        <begin position="1185"/>
        <end position="1242"/>
    </location>
</feature>
<feature type="region of interest" description="Disordered" evidence="1">
    <location>
        <begin position="664"/>
        <end position="728"/>
    </location>
</feature>
<feature type="region of interest" description="Disordered" evidence="1">
    <location>
        <begin position="1440"/>
        <end position="1465"/>
    </location>
</feature>
<feature type="compositionally biased region" description="Basic and acidic residues" evidence="1">
    <location>
        <begin position="1550"/>
        <end position="1560"/>
    </location>
</feature>
<feature type="region of interest" description="Disordered" evidence="1">
    <location>
        <begin position="982"/>
        <end position="1165"/>
    </location>
</feature>
<dbReference type="EMBL" id="LR902380">
    <property type="protein sequence ID" value="CAD7250448.1"/>
    <property type="molecule type" value="Genomic_DNA"/>
</dbReference>
<feature type="compositionally biased region" description="Polar residues" evidence="1">
    <location>
        <begin position="1083"/>
        <end position="1093"/>
    </location>
</feature>
<feature type="region of interest" description="Disordered" evidence="1">
    <location>
        <begin position="1490"/>
        <end position="1510"/>
    </location>
</feature>
<sequence>MHSKVLLFIDGPSLSRQERDLRTVIVSRCMKVLMGLGIRPCLKEDQQKLKFSINWGYEIGNLVAVNRAHRLRKWLSLDVESFEMLESAIEEIPNENLYEENFQLWLTGLQNFVKNSLIDYQWETPDLTSPIKLRKVATPESSHRNFVLIFTTFPDNETSPPSEKNKGFIPSTLMKKLRELNMQFFVIDLNPNSGATNARTKARRFLSMLRCGVVNLKDFDMGVLMPSSDLRKRNSFALAAKIKLKVSEGDLNVGLHCLSCKGSCSSPKVPGTLVMLGSLGKRGILWGHSPPSHQFLWKWCCDTDAPPDLGKGVYLVSDESGKDLYTWQQLPCSKGAILALLDECLLSSPMKALLFRKDERQETLEDFRRECLQSLQRSHLQESSQFHSLLLEPWAAPQAIFPDHLLTEARRKSEVIDPLTEDSVTMKPVALVSKQQERLERKVLKAIPGRRHLRSGRNLEMVKRGMVAGCLKKIQAPDPILTKFDSITQPQKRESCEFREFRQDDLTSLVEDLLKYKAEIIEKGDFDERIQCHRVIVEEIQNFLARCSPQQNVRDVVASHFFLGPKEVRDFLTLEQQVKECQFQVLIQMEAGSGDPDLVEEVFNAVCPFLRLLSLSESPQGFTSFLKLLVASFLPKVLDDYCEKWKDVLKEIWEELNLPLEQLCDNPDDSPTASPSASHLHSLPVSPRSVRSNPSLLSALPQPHSAENSIMPDKEGRRKRTLIRHPSLNLGSEKGVKRVCRKLFSGGKSADPSKAKNKPNSQSPGSFLVPETPLRKQRGKGQRQTKRKTDGITTIEESPQIVTRCRSRNEKLSPTTISQTVQAASRSSFYSQGSKSRNFARGEQSLKTQWIQGHTEPPARWKAAPSGPVTRRSLFTRSSSWVDPDCSTESLEANDCDLGTPLKGDVHEVLESQLVKDSDKEVPTHTGLLMEASCTPFKQDIFDKFAPIRTPTRDSISESPLKTVTKDVTLKTPSKTLTKAVVSRTRSQMTIKDGVSETNQKTPAKTGVSETPSKTPVRRGVSQTPSKTPTYGGTLRTPSRTPAKGCTPRKPAVKGDILQTPSKTPAKTGVTATPLKTPVRGYISQTPSKTPTYRGTLRTPRRTPAKESSSTTPGKPAVQGDALKNPSKTPAKTGVSKTSSKTPVKRDISQTPSKKTAKGDTLRTPIKTPVKDTLIIFQKMTTRSDGLKCNDFGNPSKTPSTRGTLKTPSKSPALGDVSESPSKTPTESDSSRTLLLPPARGGTTRALSKLRKIDISKRTSRTPDKCATFGTCVKLLTEIEIDIYGEHAMFRDDEVELEETEDEVFKVPTDVSHNPLMSPLRSATLCEQKWTPSKHEMTPSKRKATSGDETKTPLKTSGTLGETPTSSISHPSASRVPPPSLSPSVPGKEGRALPPLDLPLPHATPVRKLEYIESEGESAVESTSSCGLRVDLFCTPPSPVFTPARKKRRTPGSNPSSHQQKDCPDVRLQCVMRSLDFTETLQVSVDSRSAPLPFGEISSDRGNEMFSPLEDEDDSFLKSQVMSVVSRLQSESPDQKPRKQKTLHSYLSPVEKKPPEDETPHPGTDATPPPVIPVTCSGSQCKSTPDRIDCWPNRKRRYQGPDDGTSGKRISIDRRRIFGALQGDEPVA</sequence>
<reference evidence="3" key="1">
    <citation type="submission" date="2020-11" db="EMBL/GenBank/DDBJ databases">
        <authorList>
            <person name="Tran Van P."/>
        </authorList>
    </citation>
    <scope>NUCLEOTIDE SEQUENCE</scope>
</reference>
<feature type="region of interest" description="Disordered" evidence="1">
    <location>
        <begin position="745"/>
        <end position="841"/>
    </location>
</feature>
<dbReference type="InterPro" id="IPR053920">
    <property type="entry name" value="Treslin_STD"/>
</dbReference>
<dbReference type="Pfam" id="PF21855">
    <property type="entry name" value="Treslin_STD"/>
    <property type="match status" value="1"/>
</dbReference>
<gene>
    <name evidence="3" type="ORF">DSTB1V02_LOCUS10221</name>
</gene>
<evidence type="ECO:0000259" key="2">
    <source>
        <dbReference type="Pfam" id="PF21855"/>
    </source>
</evidence>
<feature type="region of interest" description="Disordered" evidence="1">
    <location>
        <begin position="1329"/>
        <end position="1402"/>
    </location>
</feature>
<evidence type="ECO:0000313" key="4">
    <source>
        <dbReference type="Proteomes" id="UP000677054"/>
    </source>
</evidence>
<feature type="compositionally biased region" description="Polar residues" evidence="1">
    <location>
        <begin position="812"/>
        <end position="837"/>
    </location>
</feature>
<feature type="compositionally biased region" description="Polar residues" evidence="1">
    <location>
        <begin position="1126"/>
        <end position="1142"/>
    </location>
</feature>
<dbReference type="OrthoDB" id="5812172at2759"/>
<dbReference type="EMBL" id="CAJPEV010002863">
    <property type="protein sequence ID" value="CAG0898265.1"/>
    <property type="molecule type" value="Genomic_DNA"/>
</dbReference>
<feature type="compositionally biased region" description="Basic residues" evidence="1">
    <location>
        <begin position="775"/>
        <end position="786"/>
    </location>
</feature>
<feature type="compositionally biased region" description="Low complexity" evidence="1">
    <location>
        <begin position="669"/>
        <end position="698"/>
    </location>
</feature>
<proteinExistence type="predicted"/>
<keyword evidence="4" id="KW-1185">Reference proteome</keyword>
<organism evidence="3">
    <name type="scientific">Darwinula stevensoni</name>
    <dbReference type="NCBI Taxonomy" id="69355"/>
    <lineage>
        <taxon>Eukaryota</taxon>
        <taxon>Metazoa</taxon>
        <taxon>Ecdysozoa</taxon>
        <taxon>Arthropoda</taxon>
        <taxon>Crustacea</taxon>
        <taxon>Oligostraca</taxon>
        <taxon>Ostracoda</taxon>
        <taxon>Podocopa</taxon>
        <taxon>Podocopida</taxon>
        <taxon>Darwinulocopina</taxon>
        <taxon>Darwinuloidea</taxon>
        <taxon>Darwinulidae</taxon>
        <taxon>Darwinula</taxon>
    </lineage>
</organism>
<feature type="region of interest" description="Disordered" evidence="1">
    <location>
        <begin position="1526"/>
        <end position="1611"/>
    </location>
</feature>
<feature type="compositionally biased region" description="Basic and acidic residues" evidence="1">
    <location>
        <begin position="1333"/>
        <end position="1352"/>
    </location>
</feature>
<evidence type="ECO:0000313" key="3">
    <source>
        <dbReference type="EMBL" id="CAD7250448.1"/>
    </source>
</evidence>
<evidence type="ECO:0000256" key="1">
    <source>
        <dbReference type="SAM" id="MobiDB-lite"/>
    </source>
</evidence>
<feature type="domain" description="Treslin STD" evidence="2">
    <location>
        <begin position="529"/>
        <end position="638"/>
    </location>
</feature>
<feature type="compositionally biased region" description="Polar residues" evidence="1">
    <location>
        <begin position="1353"/>
        <end position="1370"/>
    </location>
</feature>
<feature type="compositionally biased region" description="Polar residues" evidence="1">
    <location>
        <begin position="984"/>
        <end position="1014"/>
    </location>
</feature>
<feature type="compositionally biased region" description="Polar residues" evidence="1">
    <location>
        <begin position="1219"/>
        <end position="1233"/>
    </location>
</feature>
<feature type="compositionally biased region" description="Polar residues" evidence="1">
    <location>
        <begin position="791"/>
        <end position="801"/>
    </location>
</feature>
<dbReference type="Proteomes" id="UP000677054">
    <property type="component" value="Unassembled WGS sequence"/>
</dbReference>